<dbReference type="Proteomes" id="UP000693970">
    <property type="component" value="Unassembled WGS sequence"/>
</dbReference>
<proteinExistence type="predicted"/>
<dbReference type="AlphaFoldDB" id="A0A9K3KZ05"/>
<dbReference type="EMBL" id="JAGRRH010000017">
    <property type="protein sequence ID" value="KAG7352296.1"/>
    <property type="molecule type" value="Genomic_DNA"/>
</dbReference>
<feature type="compositionally biased region" description="Basic and acidic residues" evidence="1">
    <location>
        <begin position="53"/>
        <end position="92"/>
    </location>
</feature>
<reference evidence="2" key="1">
    <citation type="journal article" date="2021" name="Sci. Rep.">
        <title>Diploid genomic architecture of Nitzschia inconspicua, an elite biomass production diatom.</title>
        <authorList>
            <person name="Oliver A."/>
            <person name="Podell S."/>
            <person name="Pinowska A."/>
            <person name="Traller J.C."/>
            <person name="Smith S.R."/>
            <person name="McClure R."/>
            <person name="Beliaev A."/>
            <person name="Bohutskyi P."/>
            <person name="Hill E.A."/>
            <person name="Rabines A."/>
            <person name="Zheng H."/>
            <person name="Allen L.Z."/>
            <person name="Kuo A."/>
            <person name="Grigoriev I.V."/>
            <person name="Allen A.E."/>
            <person name="Hazlebeck D."/>
            <person name="Allen E.E."/>
        </authorList>
    </citation>
    <scope>NUCLEOTIDE SEQUENCE</scope>
    <source>
        <strain evidence="2">Hildebrandi</strain>
    </source>
</reference>
<sequence>MENLMNQIPQNIMKAHDPSDDPFAALSDDSNNQLQSPLEYGSGISYFVQSEQNEGKEEHSVKDEPSHSSIEDDKTVDEVANGGEKEEDKKEE</sequence>
<evidence type="ECO:0000313" key="3">
    <source>
        <dbReference type="Proteomes" id="UP000693970"/>
    </source>
</evidence>
<keyword evidence="3" id="KW-1185">Reference proteome</keyword>
<reference evidence="2" key="2">
    <citation type="submission" date="2021-04" db="EMBL/GenBank/DDBJ databases">
        <authorList>
            <person name="Podell S."/>
        </authorList>
    </citation>
    <scope>NUCLEOTIDE SEQUENCE</scope>
    <source>
        <strain evidence="2">Hildebrandi</strain>
    </source>
</reference>
<organism evidence="2 3">
    <name type="scientific">Nitzschia inconspicua</name>
    <dbReference type="NCBI Taxonomy" id="303405"/>
    <lineage>
        <taxon>Eukaryota</taxon>
        <taxon>Sar</taxon>
        <taxon>Stramenopiles</taxon>
        <taxon>Ochrophyta</taxon>
        <taxon>Bacillariophyta</taxon>
        <taxon>Bacillariophyceae</taxon>
        <taxon>Bacillariophycidae</taxon>
        <taxon>Bacillariales</taxon>
        <taxon>Bacillariaceae</taxon>
        <taxon>Nitzschia</taxon>
    </lineage>
</organism>
<accession>A0A9K3KZ05</accession>
<name>A0A9K3KZ05_9STRA</name>
<gene>
    <name evidence="2" type="ORF">IV203_008344</name>
</gene>
<comment type="caution">
    <text evidence="2">The sequence shown here is derived from an EMBL/GenBank/DDBJ whole genome shotgun (WGS) entry which is preliminary data.</text>
</comment>
<evidence type="ECO:0000256" key="1">
    <source>
        <dbReference type="SAM" id="MobiDB-lite"/>
    </source>
</evidence>
<feature type="region of interest" description="Disordered" evidence="1">
    <location>
        <begin position="1"/>
        <end position="92"/>
    </location>
</feature>
<protein>
    <submittedName>
        <fullName evidence="2">Uncharacterized protein</fullName>
    </submittedName>
</protein>
<feature type="compositionally biased region" description="Polar residues" evidence="1">
    <location>
        <begin position="1"/>
        <end position="10"/>
    </location>
</feature>
<evidence type="ECO:0000313" key="2">
    <source>
        <dbReference type="EMBL" id="KAG7352296.1"/>
    </source>
</evidence>